<proteinExistence type="predicted"/>
<dbReference type="Pfam" id="PF09957">
    <property type="entry name" value="VapB_antitoxin"/>
    <property type="match status" value="1"/>
</dbReference>
<accession>A0ABY3PRC7</accession>
<dbReference type="InterPro" id="IPR019239">
    <property type="entry name" value="VapB_antitoxin"/>
</dbReference>
<protein>
    <submittedName>
        <fullName evidence="1">Type II toxin-antitoxin system VapB family antitoxin</fullName>
    </submittedName>
</protein>
<gene>
    <name evidence="1" type="ORF">ISF26_07730</name>
</gene>
<evidence type="ECO:0000313" key="1">
    <source>
        <dbReference type="EMBL" id="UFP96089.1"/>
    </source>
</evidence>
<evidence type="ECO:0000313" key="2">
    <source>
        <dbReference type="Proteomes" id="UP001054846"/>
    </source>
</evidence>
<dbReference type="EMBL" id="CP063845">
    <property type="protein sequence ID" value="UFP96089.1"/>
    <property type="molecule type" value="Genomic_DNA"/>
</dbReference>
<organism evidence="1 2">
    <name type="scientific">Gloeobacter morelensis MG652769</name>
    <dbReference type="NCBI Taxonomy" id="2781736"/>
    <lineage>
        <taxon>Bacteria</taxon>
        <taxon>Bacillati</taxon>
        <taxon>Cyanobacteriota</taxon>
        <taxon>Cyanophyceae</taxon>
        <taxon>Gloeobacterales</taxon>
        <taxon>Gloeobacteraceae</taxon>
        <taxon>Gloeobacter</taxon>
        <taxon>Gloeobacter morelensis</taxon>
    </lineage>
</organism>
<reference evidence="1 2" key="1">
    <citation type="journal article" date="2021" name="Genome Biol. Evol.">
        <title>Complete Genome Sequencing of a Novel Gloeobacter Species from a Waterfall Cave in Mexico.</title>
        <authorList>
            <person name="Saw J.H."/>
            <person name="Cardona T."/>
            <person name="Montejano G."/>
        </authorList>
    </citation>
    <scope>NUCLEOTIDE SEQUENCE [LARGE SCALE GENOMIC DNA]</scope>
    <source>
        <strain evidence="1">MG652769</strain>
    </source>
</reference>
<dbReference type="Proteomes" id="UP001054846">
    <property type="component" value="Chromosome"/>
</dbReference>
<dbReference type="RefSeq" id="WP_230843332.1">
    <property type="nucleotide sequence ID" value="NZ_CP063845.1"/>
</dbReference>
<keyword evidence="2" id="KW-1185">Reference proteome</keyword>
<name>A0ABY3PRC7_9CYAN</name>
<sequence length="70" mass="8221">MRTNVELDDALLEEAFQLTNVRTKKELLHLALRELIRTRKKRNLLDLSGHIQFAEDFDPKALRVDRYVSG</sequence>